<keyword evidence="2" id="KW-0812">Transmembrane</keyword>
<keyword evidence="4" id="KW-1185">Reference proteome</keyword>
<dbReference type="Proteomes" id="UP000001992">
    <property type="component" value="Chromosome"/>
</dbReference>
<dbReference type="eggNOG" id="arCOG02527">
    <property type="taxonomic scope" value="Archaea"/>
</dbReference>
<feature type="compositionally biased region" description="Polar residues" evidence="1">
    <location>
        <begin position="1770"/>
        <end position="1789"/>
    </location>
</feature>
<feature type="region of interest" description="Disordered" evidence="1">
    <location>
        <begin position="1807"/>
        <end position="1834"/>
    </location>
</feature>
<evidence type="ECO:0000313" key="3">
    <source>
        <dbReference type="EMBL" id="ABQ87319.1"/>
    </source>
</evidence>
<proteinExistence type="predicted"/>
<feature type="region of interest" description="Disordered" evidence="1">
    <location>
        <begin position="1681"/>
        <end position="1789"/>
    </location>
</feature>
<feature type="compositionally biased region" description="Low complexity" evidence="1">
    <location>
        <begin position="1687"/>
        <end position="1698"/>
    </location>
</feature>
<evidence type="ECO:0000256" key="1">
    <source>
        <dbReference type="SAM" id="MobiDB-lite"/>
    </source>
</evidence>
<keyword evidence="2" id="KW-1133">Transmembrane helix</keyword>
<evidence type="ECO:0000256" key="2">
    <source>
        <dbReference type="SAM" id="Phobius"/>
    </source>
</evidence>
<dbReference type="HOGENOM" id="CLU_237349_0_0_2"/>
<sequence length="1879" mass="202296">MLILVMICCFILSLSAVSAIDDTDNSTIVLEQNDNVIINHESNNLDIGNQDIVLSPIIGGKTIEITQNNYDNYFYKFNGQIKNESGIVAGDTLKIGNISDRGFVIDRQLTLMPLDNTSKISNGFIHLVKGSDGSTVSGLTINNTKGALSINGIYVGQLHGIWITKSNNNTIVNNTIRIANAAGVYAMPMGWSSYNRIIGNDMSTYITCVMVMGQCHYNIISKNKLETLDYNDLIVSNLIYFNPFGHADYGGSPLCLGNVISDNYLKAFCNGAMSIVLQLVYENHINTTIANNTIIRGSYGISLYSDNATVYNNTIIESSISVSAMGKNISVTYNNVTGTSQGNGILVNGEKGYSAIVAHNNVTFTDIYCAIGLSNYTEAFNNTVNIKNYGVGISITDNCSYVHDNKIKVNHDNAITFIGCNNTISNNMVDTHAVGISVTSTSNVMRYYYNNILNNVIRSESYGISIKGLIYKTTISGNVIETNASVGIYKEITDELADNNSDNMINGVIYDATALVINDDNFYKYFDERGYLNYTFEANKTKVIFFTFLSNKDVFITEKINIISNKQSNLLFNVTISLSGDASGSLIRDFNFYNMNKEAIVLNGVDDVSLSNNNITLMLKDKSPANSAISVVDVCNGIILKNNNIYINSKAAYAYGISMPAYNPIRLTYNKVMSSGFRISGNTIIMIGTGVTEAIYADVLTESEIMGNNINIISDGAAYGIASCNVIGSPHDLNISNNNIVIHSKDMAYLIELHKNYNVTFVNNYLYGNSNGVYGIGTYMSDNISIINNTFNIFGGNLSKITEIHDILGIGQGAIGLIKFTNNTNITGNLIYANVTNPIFVENNTSIVELGVTYYVIDDNNCGIYFNDTINSKIIKNNDVLLLNNLTKGQTLSIDIPVNITYYKENVSSIVNLILNSGASSVNITNLTLINSTLTLNNVSKVYIKNNNLTNSSVIVVGGMGNYVINNSLSGGKSNVMIKLLDTSSNHIISNNMTFSNLENVVIIKNSKDNEIAYNNMSGIADKVVYSVDSGYTNFNHNNLTISGFSIFGYYAYNSAYDSIKYNDIIITGNSSVTNQSAVFFTGKSVSNTVAHNNIFSYSLKGDDYAVMIITNENLFNKVINNYLISGNGSKRANAAVYALHDLVIDNTPFALYVAIGGSDTAGDGSKERPYASLAFALGKSLNHCVIYLLDGTFNDSNLVIDKNITILAINPGKVFIDANNSQLFTILTNGTLTINGLIVSNGHNVNGGSLFVNNGTLYINNSIICNSSAYFDNSNPDFINKTVDDRGKEYWYTVDCKNTGLGGAILNYGNLVINLTELSGNYAHRGGAIADFGKTTILSSVIRDNKGVHGGAIYTDSSKSFTINNTVFYMNVAVLNLDHCMLERYSTGWSIDEGVRYEHRSVCEVPLGTGGAIFNKNTVLEVANSIFDHNNAYKGGAIGTISNYGEYSTYKPKASLNLTNCSFTNNVANSTIEGNNSNLNSYVYRNYGDGGAIYGTFDKFTLKDSIVRYNKAVVNGGALSVQANDGRIDGCIITDNRAGSKGGALDISNNFLITNTIISNNSASYGGAISYGSYVYYGHTQNNLNIFNSTISNNLGLESGGAFYLGSANMVIHNSNIVNNKAPKAESFSVYDSSHLYVDARYNYWESNGKKGVPDDSPFNLGDKIVFKPLVRSIINWAPTVVPDKPNGNGTVTPGGNDKPASGPTVITKTNPIWHTGPQIGGQGKPGGNTGPGPSGPGGGIPGPGSNLGPGGGGQYGPNGGPAQGGNPTSNQGVNGSSNANSLSQIDGGNANENLLTVGLTANAASSASAGGSSSSDAGESSSSSSSSDDVKAYEIDEEDVTKQLDNPNTIFTFIGLIIILIICLFIGYKRRKDRENE</sequence>
<feature type="compositionally biased region" description="Low complexity" evidence="1">
    <location>
        <begin position="1807"/>
        <end position="1829"/>
    </location>
</feature>
<dbReference type="PATRIC" id="fig|420247.28.peg.1113"/>
<dbReference type="Gene3D" id="2.160.20.10">
    <property type="entry name" value="Single-stranded right-handed beta-helix, Pectin lyase-like"/>
    <property type="match status" value="3"/>
</dbReference>
<dbReference type="RefSeq" id="WP_011954297.1">
    <property type="nucleotide sequence ID" value="NC_009515.1"/>
</dbReference>
<dbReference type="GeneID" id="78817759"/>
<dbReference type="SMART" id="SM00710">
    <property type="entry name" value="PbH1"/>
    <property type="match status" value="21"/>
</dbReference>
<dbReference type="KEGG" id="msi:Msm_1114"/>
<dbReference type="SUPFAM" id="SSF51126">
    <property type="entry name" value="Pectin lyase-like"/>
    <property type="match status" value="2"/>
</dbReference>
<dbReference type="InterPro" id="IPR011050">
    <property type="entry name" value="Pectin_lyase_fold/virulence"/>
</dbReference>
<dbReference type="InterPro" id="IPR006626">
    <property type="entry name" value="PbH1"/>
</dbReference>
<dbReference type="EMBL" id="CP000678">
    <property type="protein sequence ID" value="ABQ87319.1"/>
    <property type="molecule type" value="Genomic_DNA"/>
</dbReference>
<dbReference type="STRING" id="420247.Msm_1114"/>
<gene>
    <name evidence="3" type="ordered locus">Msm_1114</name>
</gene>
<feature type="compositionally biased region" description="Gly residues" evidence="1">
    <location>
        <begin position="1720"/>
        <end position="1765"/>
    </location>
</feature>
<reference evidence="3 4" key="1">
    <citation type="journal article" date="2007" name="Proc. Natl. Acad. Sci. U.S.A.">
        <title>Genomic and metabolic adaptations of Methanobrevibacter smithii to the human gut.</title>
        <authorList>
            <person name="Samuel B.S."/>
            <person name="Hansen E.E."/>
            <person name="Manchester J.K."/>
            <person name="Coutinho P.M."/>
            <person name="Henrissat B."/>
            <person name="Fulton R."/>
            <person name="Latreille P."/>
            <person name="Kim K."/>
            <person name="Wilson R.K."/>
            <person name="Gordon J.I."/>
        </authorList>
    </citation>
    <scope>NUCLEOTIDE SEQUENCE [LARGE SCALE GENOMIC DNA]</scope>
    <source>
        <strain evidence="4">ATCC 35061 / DSM 861 / OCM 144 / PS</strain>
    </source>
</reference>
<evidence type="ECO:0000313" key="4">
    <source>
        <dbReference type="Proteomes" id="UP000001992"/>
    </source>
</evidence>
<dbReference type="EnsemblBacteria" id="ABQ87319">
    <property type="protein sequence ID" value="ABQ87319"/>
    <property type="gene ID" value="Msm_1114"/>
</dbReference>
<name>A5UM91_METS3</name>
<keyword evidence="2" id="KW-0472">Membrane</keyword>
<dbReference type="InterPro" id="IPR012334">
    <property type="entry name" value="Pectin_lyas_fold"/>
</dbReference>
<protein>
    <submittedName>
        <fullName evidence="3">Adhesin-like protein</fullName>
    </submittedName>
</protein>
<feature type="transmembrane region" description="Helical" evidence="2">
    <location>
        <begin position="1852"/>
        <end position="1870"/>
    </location>
</feature>
<dbReference type="BioCyc" id="MSMI420247:GHWZ-1145-MONOMER"/>
<accession>A5UM91</accession>
<organism evidence="3 4">
    <name type="scientific">Methanobrevibacter smithii (strain ATCC 35061 / DSM 861 / OCM 144 / PS)</name>
    <dbReference type="NCBI Taxonomy" id="420247"/>
    <lineage>
        <taxon>Archaea</taxon>
        <taxon>Methanobacteriati</taxon>
        <taxon>Methanobacteriota</taxon>
        <taxon>Methanomada group</taxon>
        <taxon>Methanobacteria</taxon>
        <taxon>Methanobacteriales</taxon>
        <taxon>Methanobacteriaceae</taxon>
        <taxon>Methanobrevibacter</taxon>
    </lineage>
</organism>